<gene>
    <name evidence="14" type="ORF">SAMN04488081_1410</name>
</gene>
<evidence type="ECO:0000256" key="11">
    <source>
        <dbReference type="SAM" id="MobiDB-lite"/>
    </source>
</evidence>
<feature type="coiled-coil region" evidence="10">
    <location>
        <begin position="349"/>
        <end position="376"/>
    </location>
</feature>
<name>A0A1H3EWD6_9BACI</name>
<evidence type="ECO:0000256" key="10">
    <source>
        <dbReference type="SAM" id="Coils"/>
    </source>
</evidence>
<evidence type="ECO:0000256" key="7">
    <source>
        <dbReference type="ARBA" id="ARBA00033367"/>
    </source>
</evidence>
<dbReference type="InterPro" id="IPR013320">
    <property type="entry name" value="ConA-like_dom_sf"/>
</dbReference>
<evidence type="ECO:0000256" key="3">
    <source>
        <dbReference type="ARBA" id="ARBA00012758"/>
    </source>
</evidence>
<dbReference type="EC" id="3.2.1.26" evidence="3 8"/>
<dbReference type="Pfam" id="PF08244">
    <property type="entry name" value="Glyco_hydro_32C"/>
    <property type="match status" value="1"/>
</dbReference>
<evidence type="ECO:0000259" key="12">
    <source>
        <dbReference type="Pfam" id="PF00251"/>
    </source>
</evidence>
<comment type="pathway">
    <text evidence="1 9">Glycan biosynthesis; sucrose metabolism.</text>
</comment>
<evidence type="ECO:0000256" key="6">
    <source>
        <dbReference type="ARBA" id="ARBA00023295"/>
    </source>
</evidence>
<dbReference type="InterPro" id="IPR023296">
    <property type="entry name" value="Glyco_hydro_beta-prop_sf"/>
</dbReference>
<organism evidence="14 15">
    <name type="scientific">Salimicrobium album</name>
    <dbReference type="NCBI Taxonomy" id="50717"/>
    <lineage>
        <taxon>Bacteria</taxon>
        <taxon>Bacillati</taxon>
        <taxon>Bacillota</taxon>
        <taxon>Bacilli</taxon>
        <taxon>Bacillales</taxon>
        <taxon>Bacillaceae</taxon>
        <taxon>Salimicrobium</taxon>
    </lineage>
</organism>
<keyword evidence="6 8" id="KW-0326">Glycosidase</keyword>
<protein>
    <recommendedName>
        <fullName evidence="4 8">Sucrose-6-phosphate hydrolase</fullName>
        <ecNumber evidence="3 8">3.2.1.26</ecNumber>
    </recommendedName>
    <alternativeName>
        <fullName evidence="7 9">Invertase</fullName>
    </alternativeName>
</protein>
<comment type="function">
    <text evidence="9">Enables the bacterium to metabolize sucrose as a sole carbon source.</text>
</comment>
<dbReference type="RefSeq" id="WP_093106657.1">
    <property type="nucleotide sequence ID" value="NZ_FNOS01000003.1"/>
</dbReference>
<feature type="domain" description="Glycosyl hydrolase family 32 N-terminal" evidence="12">
    <location>
        <begin position="31"/>
        <end position="329"/>
    </location>
</feature>
<evidence type="ECO:0000256" key="8">
    <source>
        <dbReference type="RuleBase" id="RU362110"/>
    </source>
</evidence>
<dbReference type="CDD" id="cd18623">
    <property type="entry name" value="GH32_ScrB-like"/>
    <property type="match status" value="1"/>
</dbReference>
<dbReference type="PANTHER" id="PTHR43101:SF1">
    <property type="entry name" value="BETA-FRUCTOSIDASE"/>
    <property type="match status" value="1"/>
</dbReference>
<sequence>MKEEEFKKSVKKEIHKNRNEVEADPHRQSYHLMAPVGLMGEPAGLVEWDGEYHLFFQWNPFDTGHSMKIRGHYRTVDFLHYTLEEPALVPGEWYDAEGCSAGSAVIKDGVLHLFYTGYAKDKDGQIREYPAVAVSENGHSFEKQEVLLDLPENVTSSFRSPNVWREGDQWFMAAGSQTEGDRGVILLYTSPDLKEWEVVKRLAEAGNREGEMWENPDYFTLDGEDILFFSARGLTSEDIHFRNASQAGYISGVTEGKRWRKEDFRELDRGFEFYAPQTFETGGRRLMIAWMGVPGQYEESHPTVNSGWTHTWTIPRELSWDGDKIIQRPFPEARQWRKSREPVEKKAEITNDQQELEGVNGRAAELEIEFESLEDMWAVELFREASFSYKRSENLLTLSRPHPEEPEKTEFRHVQLDGPLRNLHLFIDRSSLEIFVNGGEEVFTSRIFADAALSDLAFTSLGTSTFGVKMWELAPVEITSYA</sequence>
<dbReference type="SUPFAM" id="SSF75005">
    <property type="entry name" value="Arabinanase/levansucrase/invertase"/>
    <property type="match status" value="1"/>
</dbReference>
<keyword evidence="5 8" id="KW-0378">Hydrolase</keyword>
<dbReference type="EMBL" id="FNOS01000003">
    <property type="protein sequence ID" value="SDX82945.1"/>
    <property type="molecule type" value="Genomic_DNA"/>
</dbReference>
<evidence type="ECO:0000256" key="5">
    <source>
        <dbReference type="ARBA" id="ARBA00022801"/>
    </source>
</evidence>
<feature type="domain" description="Glycosyl hydrolase family 32 C-terminal" evidence="13">
    <location>
        <begin position="341"/>
        <end position="470"/>
    </location>
</feature>
<keyword evidence="15" id="KW-1185">Reference proteome</keyword>
<dbReference type="NCBIfam" id="TIGR01322">
    <property type="entry name" value="scrB_fam"/>
    <property type="match status" value="1"/>
</dbReference>
<evidence type="ECO:0000256" key="1">
    <source>
        <dbReference type="ARBA" id="ARBA00004914"/>
    </source>
</evidence>
<reference evidence="14 15" key="1">
    <citation type="submission" date="2016-10" db="EMBL/GenBank/DDBJ databases">
        <authorList>
            <person name="Varghese N."/>
            <person name="Submissions S."/>
        </authorList>
    </citation>
    <scope>NUCLEOTIDE SEQUENCE [LARGE SCALE GENOMIC DNA]</scope>
    <source>
        <strain evidence="14 15">DSM 20748</strain>
    </source>
</reference>
<evidence type="ECO:0000256" key="2">
    <source>
        <dbReference type="ARBA" id="ARBA00009902"/>
    </source>
</evidence>
<dbReference type="Gene3D" id="2.60.120.560">
    <property type="entry name" value="Exo-inulinase, domain 1"/>
    <property type="match status" value="1"/>
</dbReference>
<dbReference type="SUPFAM" id="SSF49899">
    <property type="entry name" value="Concanavalin A-like lectins/glucanases"/>
    <property type="match status" value="1"/>
</dbReference>
<evidence type="ECO:0000256" key="4">
    <source>
        <dbReference type="ARBA" id="ARBA00019623"/>
    </source>
</evidence>
<dbReference type="InterPro" id="IPR051214">
    <property type="entry name" value="GH32_Enzymes"/>
</dbReference>
<dbReference type="Pfam" id="PF00251">
    <property type="entry name" value="Glyco_hydro_32N"/>
    <property type="match status" value="1"/>
</dbReference>
<keyword evidence="9" id="KW-0119">Carbohydrate metabolism</keyword>
<comment type="subcellular location">
    <subcellularLocation>
        <location evidence="9">Cytoplasm</location>
    </subcellularLocation>
</comment>
<comment type="similarity">
    <text evidence="2 8">Belongs to the glycosyl hydrolase 32 family.</text>
</comment>
<dbReference type="InterPro" id="IPR013148">
    <property type="entry name" value="Glyco_hydro_32_N"/>
</dbReference>
<accession>A0A1H3EWD6</accession>
<keyword evidence="10" id="KW-0175">Coiled coil</keyword>
<dbReference type="SMART" id="SM00640">
    <property type="entry name" value="Glyco_32"/>
    <property type="match status" value="1"/>
</dbReference>
<feature type="region of interest" description="Disordered" evidence="11">
    <location>
        <begin position="1"/>
        <end position="22"/>
    </location>
</feature>
<evidence type="ECO:0000313" key="15">
    <source>
        <dbReference type="Proteomes" id="UP000198647"/>
    </source>
</evidence>
<proteinExistence type="inferred from homology"/>
<dbReference type="InterPro" id="IPR006232">
    <property type="entry name" value="Suc6P_hydrolase"/>
</dbReference>
<evidence type="ECO:0000256" key="9">
    <source>
        <dbReference type="RuleBase" id="RU365015"/>
    </source>
</evidence>
<evidence type="ECO:0000313" key="14">
    <source>
        <dbReference type="EMBL" id="SDX82945.1"/>
    </source>
</evidence>
<comment type="catalytic activity">
    <reaction evidence="8">
        <text>Hydrolysis of terminal non-reducing beta-D-fructofuranoside residues in beta-D-fructofuranosides.</text>
        <dbReference type="EC" id="3.2.1.26"/>
    </reaction>
</comment>
<dbReference type="Gene3D" id="2.115.10.20">
    <property type="entry name" value="Glycosyl hydrolase domain, family 43"/>
    <property type="match status" value="1"/>
</dbReference>
<evidence type="ECO:0000259" key="13">
    <source>
        <dbReference type="Pfam" id="PF08244"/>
    </source>
</evidence>
<dbReference type="PANTHER" id="PTHR43101">
    <property type="entry name" value="BETA-FRUCTOSIDASE"/>
    <property type="match status" value="1"/>
</dbReference>
<comment type="caution">
    <text evidence="14">The sequence shown here is derived from an EMBL/GenBank/DDBJ whole genome shotgun (WGS) entry which is preliminary data.</text>
</comment>
<dbReference type="Proteomes" id="UP000198647">
    <property type="component" value="Unassembled WGS sequence"/>
</dbReference>
<dbReference type="InterPro" id="IPR001362">
    <property type="entry name" value="Glyco_hydro_32"/>
</dbReference>
<keyword evidence="9" id="KW-0963">Cytoplasm</keyword>
<dbReference type="InterPro" id="IPR013189">
    <property type="entry name" value="Glyco_hydro_32_C"/>
</dbReference>